<protein>
    <submittedName>
        <fullName evidence="1">Uncharacterized protein</fullName>
    </submittedName>
</protein>
<comment type="caution">
    <text evidence="1">The sequence shown here is derived from an EMBL/GenBank/DDBJ whole genome shotgun (WGS) entry which is preliminary data.</text>
</comment>
<organism evidence="1 2">
    <name type="scientific">Rubripirellula obstinata</name>
    <dbReference type="NCBI Taxonomy" id="406547"/>
    <lineage>
        <taxon>Bacteria</taxon>
        <taxon>Pseudomonadati</taxon>
        <taxon>Planctomycetota</taxon>
        <taxon>Planctomycetia</taxon>
        <taxon>Pirellulales</taxon>
        <taxon>Pirellulaceae</taxon>
        <taxon>Rubripirellula</taxon>
    </lineage>
</organism>
<name>A0A5B1CB47_9BACT</name>
<gene>
    <name evidence="1" type="ORF">LF1_52800</name>
</gene>
<accession>A0A5B1CB47</accession>
<sequence length="69" mass="7426">MRRLCPAGREADGKCPRLSRITVYITEVAAIDMQAKGKVHHRHSGACFGYPPYCLGGKPLAGIVRASGE</sequence>
<dbReference type="AlphaFoldDB" id="A0A5B1CB47"/>
<keyword evidence="2" id="KW-1185">Reference proteome</keyword>
<proteinExistence type="predicted"/>
<reference evidence="1 2" key="1">
    <citation type="submission" date="2019-08" db="EMBL/GenBank/DDBJ databases">
        <title>Deep-cultivation of Planctomycetes and their phenomic and genomic characterization uncovers novel biology.</title>
        <authorList>
            <person name="Wiegand S."/>
            <person name="Jogler M."/>
            <person name="Boedeker C."/>
            <person name="Pinto D."/>
            <person name="Vollmers J."/>
            <person name="Rivas-Marin E."/>
            <person name="Kohn T."/>
            <person name="Peeters S.H."/>
            <person name="Heuer A."/>
            <person name="Rast P."/>
            <person name="Oberbeckmann S."/>
            <person name="Bunk B."/>
            <person name="Jeske O."/>
            <person name="Meyerdierks A."/>
            <person name="Storesund J.E."/>
            <person name="Kallscheuer N."/>
            <person name="Luecker S."/>
            <person name="Lage O.M."/>
            <person name="Pohl T."/>
            <person name="Merkel B.J."/>
            <person name="Hornburger P."/>
            <person name="Mueller R.-W."/>
            <person name="Bruemmer F."/>
            <person name="Labrenz M."/>
            <person name="Spormann A.M."/>
            <person name="Op Den Camp H."/>
            <person name="Overmann J."/>
            <person name="Amann R."/>
            <person name="Jetten M.S.M."/>
            <person name="Mascher T."/>
            <person name="Medema M.H."/>
            <person name="Devos D.P."/>
            <person name="Kaster A.-K."/>
            <person name="Ovreas L."/>
            <person name="Rohde M."/>
            <person name="Galperin M.Y."/>
            <person name="Jogler C."/>
        </authorList>
    </citation>
    <scope>NUCLEOTIDE SEQUENCE [LARGE SCALE GENOMIC DNA]</scope>
    <source>
        <strain evidence="1 2">LF1</strain>
    </source>
</reference>
<evidence type="ECO:0000313" key="1">
    <source>
        <dbReference type="EMBL" id="KAA1257431.1"/>
    </source>
</evidence>
<evidence type="ECO:0000313" key="2">
    <source>
        <dbReference type="Proteomes" id="UP000322699"/>
    </source>
</evidence>
<dbReference type="EMBL" id="VRLW01000002">
    <property type="protein sequence ID" value="KAA1257431.1"/>
    <property type="molecule type" value="Genomic_DNA"/>
</dbReference>
<dbReference type="Proteomes" id="UP000322699">
    <property type="component" value="Unassembled WGS sequence"/>
</dbReference>